<sequence length="753" mass="78437">MLTLVFSSLGRRVARHPRLSVLVWLVLTALGIAMALFGVHGEGLFDRVTTGAPAIPGSGSQKADQILADGSEGGPEITLLVQGADPADADVAAAMEDVNATVAGIEGVESVINAYVLPDGVEDPAAGPLVAQDGDGFLTVVTLRPDLESDESTAVAERVVEELTAVPDQLASAAPEAAADATGLVGSNTLIVDAITDQVEQDLRTGEVIALPIALLVMILVFGGFLAAAMPMAGALASIGVGLGALLGLTYLLDVDASIVNVVTVLGLGLSIDYGLLIVSRFREELHRLLDSGENPTLRRRRGDGVVQEALVRTMGTAGRTVAYSAVTVAVSIASLLVFRPDILRSVGAGGLAIVLVAVATALTLVPALLVMSGRRLARPGLLGRVPGVRRVLASTADVESDEGAFSRLATRVQRRPWWVLLGTVVALGVLALPLAGLQMRNSGIELLPTDAPQREFVDELAAQYPSSAGPQVIVVAEATPEDAQAWADADVASLDDVTRVDLATTTGTASVIGVHVADADAGGEQAVSVVRQIRDLDAGFDVYVTGQAAGQVDFVDALAERVWWAVAIVVVAAFVLLFLMTGSVVVPVQALVTNALSLAAALGVLVWVFQDGHLESLLDFTAVGGIETYVIALVVAFAFGLAMDYEVFLLARVKELVDDGRPNDEAIRVGLQRSGRIITSAAAIIVVVFAGFVFGDMLVIKEVGFALAIAVVIDATLVRMLLVPATMTVLGRATWWAPRPLRRLHSKVSLTH</sequence>
<dbReference type="SUPFAM" id="SSF82866">
    <property type="entry name" value="Multidrug efflux transporter AcrB transmembrane domain"/>
    <property type="match status" value="2"/>
</dbReference>
<keyword evidence="5 7" id="KW-1133">Transmembrane helix</keyword>
<dbReference type="RefSeq" id="WP_191827432.1">
    <property type="nucleotide sequence ID" value="NZ_JACYHB010000001.1"/>
</dbReference>
<evidence type="ECO:0000313" key="10">
    <source>
        <dbReference type="Proteomes" id="UP000610846"/>
    </source>
</evidence>
<dbReference type="Gene3D" id="1.20.1640.10">
    <property type="entry name" value="Multidrug efflux transporter AcrB transmembrane domain"/>
    <property type="match status" value="2"/>
</dbReference>
<feature type="transmembrane region" description="Helical" evidence="7">
    <location>
        <begin position="259"/>
        <end position="279"/>
    </location>
</feature>
<evidence type="ECO:0000256" key="1">
    <source>
        <dbReference type="ARBA" id="ARBA00004651"/>
    </source>
</evidence>
<keyword evidence="6 7" id="KW-0472">Membrane</keyword>
<dbReference type="PANTHER" id="PTHR33406">
    <property type="entry name" value="MEMBRANE PROTEIN MJ1562-RELATED"/>
    <property type="match status" value="1"/>
</dbReference>
<feature type="transmembrane region" description="Helical" evidence="7">
    <location>
        <begin position="235"/>
        <end position="253"/>
    </location>
</feature>
<dbReference type="InterPro" id="IPR004869">
    <property type="entry name" value="MMPL_dom"/>
</dbReference>
<evidence type="ECO:0000256" key="6">
    <source>
        <dbReference type="ARBA" id="ARBA00023136"/>
    </source>
</evidence>
<protein>
    <submittedName>
        <fullName evidence="9">MMPL family transporter</fullName>
    </submittedName>
</protein>
<feature type="transmembrane region" description="Helical" evidence="7">
    <location>
        <begin position="630"/>
        <end position="652"/>
    </location>
</feature>
<comment type="similarity">
    <text evidence="2">Belongs to the resistance-nodulation-cell division (RND) (TC 2.A.6) family. MmpL subfamily.</text>
</comment>
<dbReference type="AlphaFoldDB" id="A0A927IYS4"/>
<dbReference type="PANTHER" id="PTHR33406:SF11">
    <property type="entry name" value="MEMBRANE PROTEIN SCO6666-RELATED"/>
    <property type="match status" value="1"/>
</dbReference>
<reference evidence="9" key="1">
    <citation type="journal article" date="2018" name="Curr. Microbiol.">
        <title>Cellulosimicrobium arenosum sp. nov., Isolated from Marine Sediment Sand.</title>
        <authorList>
            <person name="Oh M."/>
            <person name="Kim J.H."/>
            <person name="Yoon J.H."/>
            <person name="Schumann P."/>
            <person name="Kim W."/>
        </authorList>
    </citation>
    <scope>NUCLEOTIDE SEQUENCE</scope>
    <source>
        <strain evidence="9">KCTC 49039</strain>
    </source>
</reference>
<feature type="transmembrane region" description="Helical" evidence="7">
    <location>
        <begin position="321"/>
        <end position="339"/>
    </location>
</feature>
<dbReference type="Pfam" id="PF03176">
    <property type="entry name" value="MMPL"/>
    <property type="match status" value="2"/>
</dbReference>
<comment type="subcellular location">
    <subcellularLocation>
        <location evidence="1">Cell membrane</location>
        <topology evidence="1">Multi-pass membrane protein</topology>
    </subcellularLocation>
</comment>
<gene>
    <name evidence="9" type="ORF">IF651_02290</name>
</gene>
<evidence type="ECO:0000313" key="9">
    <source>
        <dbReference type="EMBL" id="MBD8077890.1"/>
    </source>
</evidence>
<dbReference type="Proteomes" id="UP000610846">
    <property type="component" value="Unassembled WGS sequence"/>
</dbReference>
<evidence type="ECO:0000256" key="4">
    <source>
        <dbReference type="ARBA" id="ARBA00022692"/>
    </source>
</evidence>
<feature type="transmembrane region" description="Helical" evidence="7">
    <location>
        <begin position="209"/>
        <end position="228"/>
    </location>
</feature>
<proteinExistence type="inferred from homology"/>
<feature type="transmembrane region" description="Helical" evidence="7">
    <location>
        <begin position="563"/>
        <end position="580"/>
    </location>
</feature>
<feature type="transmembrane region" description="Helical" evidence="7">
    <location>
        <begin position="418"/>
        <end position="438"/>
    </location>
</feature>
<feature type="transmembrane region" description="Helical" evidence="7">
    <location>
        <begin position="678"/>
        <end position="698"/>
    </location>
</feature>
<dbReference type="InterPro" id="IPR050545">
    <property type="entry name" value="Mycobact_MmpL"/>
</dbReference>
<comment type="caution">
    <text evidence="9">The sequence shown here is derived from an EMBL/GenBank/DDBJ whole genome shotgun (WGS) entry which is preliminary data.</text>
</comment>
<feature type="transmembrane region" description="Helical" evidence="7">
    <location>
        <begin position="704"/>
        <end position="723"/>
    </location>
</feature>
<reference evidence="9" key="2">
    <citation type="submission" date="2020-09" db="EMBL/GenBank/DDBJ databases">
        <authorList>
            <person name="Yu Y."/>
        </authorList>
    </citation>
    <scope>NUCLEOTIDE SEQUENCE</scope>
    <source>
        <strain evidence="9">KCTC 49039</strain>
    </source>
</reference>
<evidence type="ECO:0000259" key="8">
    <source>
        <dbReference type="Pfam" id="PF03176"/>
    </source>
</evidence>
<evidence type="ECO:0000256" key="5">
    <source>
        <dbReference type="ARBA" id="ARBA00022989"/>
    </source>
</evidence>
<evidence type="ECO:0000256" key="2">
    <source>
        <dbReference type="ARBA" id="ARBA00010157"/>
    </source>
</evidence>
<feature type="domain" description="Membrane transport protein MMPL" evidence="8">
    <location>
        <begin position="62"/>
        <end position="417"/>
    </location>
</feature>
<keyword evidence="3" id="KW-1003">Cell membrane</keyword>
<accession>A0A927IYS4</accession>
<evidence type="ECO:0000256" key="7">
    <source>
        <dbReference type="SAM" id="Phobius"/>
    </source>
</evidence>
<feature type="transmembrane region" description="Helical" evidence="7">
    <location>
        <begin position="592"/>
        <end position="610"/>
    </location>
</feature>
<feature type="transmembrane region" description="Helical" evidence="7">
    <location>
        <begin position="21"/>
        <end position="39"/>
    </location>
</feature>
<dbReference type="EMBL" id="JACYHB010000001">
    <property type="protein sequence ID" value="MBD8077890.1"/>
    <property type="molecule type" value="Genomic_DNA"/>
</dbReference>
<dbReference type="GO" id="GO:0005886">
    <property type="term" value="C:plasma membrane"/>
    <property type="evidence" value="ECO:0007669"/>
    <property type="project" value="UniProtKB-SubCell"/>
</dbReference>
<feature type="domain" description="Membrane transport protein MMPL" evidence="8">
    <location>
        <begin position="508"/>
        <end position="740"/>
    </location>
</feature>
<name>A0A927IYS4_9MICO</name>
<evidence type="ECO:0000256" key="3">
    <source>
        <dbReference type="ARBA" id="ARBA00022475"/>
    </source>
</evidence>
<keyword evidence="10" id="KW-1185">Reference proteome</keyword>
<feature type="transmembrane region" description="Helical" evidence="7">
    <location>
        <begin position="351"/>
        <end position="372"/>
    </location>
</feature>
<keyword evidence="4 7" id="KW-0812">Transmembrane</keyword>
<organism evidence="9 10">
    <name type="scientific">Cellulosimicrobium arenosum</name>
    <dbReference type="NCBI Taxonomy" id="2708133"/>
    <lineage>
        <taxon>Bacteria</taxon>
        <taxon>Bacillati</taxon>
        <taxon>Actinomycetota</taxon>
        <taxon>Actinomycetes</taxon>
        <taxon>Micrococcales</taxon>
        <taxon>Promicromonosporaceae</taxon>
        <taxon>Cellulosimicrobium</taxon>
    </lineage>
</organism>